<sequence length="303" mass="32681">MVAERGQLLLVGAILFSVVIVGVVIQLNDLQYTDTIGSNAQTDAIDQAAQAEAETRAALYGLDMRVRNGTDRSEYQEALRENVSTYQNYSENMTAAGGATYTNVTLNLAASVNETVMTQSDDPYRKQTSPRRPSWDLVTDAETVSQFWLNESSVKTGGTSFQVVVSNPAGDEWRLKLEGVPVAGPGPDDVDVVVETPTSTNTACRRSDADDIELNLIDGEDAMTPPSCTFTSFTDALDGPYTIEFEKGNRAEGGYEIAVVGGSVNTGNFAGTRERILYPGIDYKYRSPSTAYNRTFAVGEAGS</sequence>
<dbReference type="Proteomes" id="UP000297053">
    <property type="component" value="Chromosome"/>
</dbReference>
<proteinExistence type="predicted"/>
<evidence type="ECO:0000313" key="3">
    <source>
        <dbReference type="Proteomes" id="UP000297053"/>
    </source>
</evidence>
<feature type="transmembrane region" description="Helical" evidence="1">
    <location>
        <begin position="7"/>
        <end position="27"/>
    </location>
</feature>
<reference evidence="2 3" key="2">
    <citation type="submission" date="2019-04" db="EMBL/GenBank/DDBJ databases">
        <authorList>
            <person name="Yang S."/>
            <person name="Wei W."/>
        </authorList>
    </citation>
    <scope>NUCLEOTIDE SEQUENCE [LARGE SCALE GENOMIC DNA]</scope>
    <source>
        <strain evidence="3">ZP60</strain>
    </source>
</reference>
<dbReference type="EMBL" id="CP039375">
    <property type="protein sequence ID" value="QCD66677.1"/>
    <property type="molecule type" value="Genomic_DNA"/>
</dbReference>
<dbReference type="KEGG" id="halz:E5139_13865"/>
<dbReference type="Pfam" id="PF23922">
    <property type="entry name" value="DUF7261"/>
    <property type="match status" value="1"/>
</dbReference>
<dbReference type="RefSeq" id="WP_015763099.1">
    <property type="nucleotide sequence ID" value="NZ_CP039375.1"/>
</dbReference>
<dbReference type="GeneID" id="42180047"/>
<dbReference type="OMA" id="YTETHNR"/>
<name>A0A4D6KFX8_9EURY</name>
<dbReference type="InterPro" id="IPR055685">
    <property type="entry name" value="DUF7261"/>
</dbReference>
<evidence type="ECO:0000256" key="1">
    <source>
        <dbReference type="SAM" id="Phobius"/>
    </source>
</evidence>
<keyword evidence="1" id="KW-0812">Transmembrane</keyword>
<organism evidence="2 3">
    <name type="scientific">Halomicrobium mukohataei</name>
    <dbReference type="NCBI Taxonomy" id="57705"/>
    <lineage>
        <taxon>Archaea</taxon>
        <taxon>Methanobacteriati</taxon>
        <taxon>Methanobacteriota</taxon>
        <taxon>Stenosarchaea group</taxon>
        <taxon>Halobacteria</taxon>
        <taxon>Halobacteriales</taxon>
        <taxon>Haloarculaceae</taxon>
        <taxon>Halomicrobium</taxon>
    </lineage>
</organism>
<reference evidence="2 3" key="1">
    <citation type="submission" date="2019-04" db="EMBL/GenBank/DDBJ databases">
        <title>Complete genome sequence of Arthrobacter sp. ZXY-2 associated with effective atrazine degradation and salt adaptation.</title>
        <authorList>
            <person name="Zhao X."/>
        </authorList>
    </citation>
    <scope>NUCLEOTIDE SEQUENCE [LARGE SCALE GENOMIC DNA]</scope>
    <source>
        <strain evidence="3">ZP60</strain>
    </source>
</reference>
<protein>
    <submittedName>
        <fullName evidence="2">Uncharacterized protein</fullName>
    </submittedName>
</protein>
<gene>
    <name evidence="2" type="ORF">E5139_13865</name>
</gene>
<dbReference type="AlphaFoldDB" id="A0A4D6KFX8"/>
<keyword evidence="1" id="KW-1133">Transmembrane helix</keyword>
<keyword evidence="1" id="KW-0472">Membrane</keyword>
<evidence type="ECO:0000313" key="2">
    <source>
        <dbReference type="EMBL" id="QCD66677.1"/>
    </source>
</evidence>
<accession>A0A4D6KFX8</accession>